<evidence type="ECO:0000313" key="2">
    <source>
        <dbReference type="Proteomes" id="UP000295788"/>
    </source>
</evidence>
<keyword evidence="2" id="KW-1185">Reference proteome</keyword>
<dbReference type="EMBL" id="SMAB01000001">
    <property type="protein sequence ID" value="TCS84502.1"/>
    <property type="molecule type" value="Genomic_DNA"/>
</dbReference>
<dbReference type="Pfam" id="PF14335">
    <property type="entry name" value="DUF4391"/>
    <property type="match status" value="1"/>
</dbReference>
<dbReference type="Proteomes" id="UP000295788">
    <property type="component" value="Unassembled WGS sequence"/>
</dbReference>
<protein>
    <submittedName>
        <fullName evidence="1">Uncharacterized protein DUF4391</fullName>
    </submittedName>
</protein>
<dbReference type="InterPro" id="IPR025503">
    <property type="entry name" value="DUF4391"/>
</dbReference>
<reference evidence="1 2" key="1">
    <citation type="submission" date="2019-03" db="EMBL/GenBank/DDBJ databases">
        <title>Genomic Encyclopedia of Type Strains, Phase IV (KMG-IV): sequencing the most valuable type-strain genomes for metagenomic binning, comparative biology and taxonomic classification.</title>
        <authorList>
            <person name="Goeker M."/>
        </authorList>
    </citation>
    <scope>NUCLEOTIDE SEQUENCE [LARGE SCALE GENOMIC DNA]</scope>
    <source>
        <strain evidence="1 2">DSM 23802</strain>
    </source>
</reference>
<gene>
    <name evidence="1" type="ORF">EDD72_101166</name>
</gene>
<evidence type="ECO:0000313" key="1">
    <source>
        <dbReference type="EMBL" id="TCS84502.1"/>
    </source>
</evidence>
<dbReference type="OrthoDB" id="9805811at2"/>
<organism evidence="1 2">
    <name type="scientific">Tepidibacillus fermentans</name>
    <dbReference type="NCBI Taxonomy" id="1281767"/>
    <lineage>
        <taxon>Bacteria</taxon>
        <taxon>Bacillati</taxon>
        <taxon>Bacillota</taxon>
        <taxon>Bacilli</taxon>
        <taxon>Bacillales</taxon>
        <taxon>Bacillaceae</taxon>
        <taxon>Tepidibacillus</taxon>
    </lineage>
</organism>
<proteinExistence type="predicted"/>
<dbReference type="AlphaFoldDB" id="A0A4R3KLM0"/>
<comment type="caution">
    <text evidence="1">The sequence shown here is derived from an EMBL/GenBank/DDBJ whole genome shotgun (WGS) entry which is preliminary data.</text>
</comment>
<sequence>MSASTFYRQIGLESKLPSLNKKLDKKNFYDYVDLNRKEKDVITKAIERMELTFLLTPSTINIQPFINEEFHYEGIMFITIQLRETATDKQISVIDEVIHGTLPNPTINVFQMNNNDILISTCMKRLNKVNRSSVVLGEIHHTTWINLDYQTQIVKDFIQSVHLTKINFANFYEFYKDIDIAVQAFQNANIIGNFQIVKDEQQRLQKQLLIQQISVCETEISKLKTAIKKETQFNKKVEFNVKIYQLQKKIAELKQQLTL</sequence>
<dbReference type="RefSeq" id="WP_132766734.1">
    <property type="nucleotide sequence ID" value="NZ_SMAB01000001.1"/>
</dbReference>
<name>A0A4R3KLM0_9BACI</name>
<accession>A0A4R3KLM0</accession>